<evidence type="ECO:0000313" key="4">
    <source>
        <dbReference type="EMBL" id="GIO29797.1"/>
    </source>
</evidence>
<comment type="caution">
    <text evidence="4">The sequence shown here is derived from an EMBL/GenBank/DDBJ whole genome shotgun (WGS) entry which is preliminary data.</text>
</comment>
<dbReference type="SUPFAM" id="SSF56003">
    <property type="entry name" value="Molybdenum cofactor-binding domain"/>
    <property type="match status" value="1"/>
</dbReference>
<dbReference type="SUPFAM" id="SSF54665">
    <property type="entry name" value="CO dehydrogenase molybdoprotein N-domain-like"/>
    <property type="match status" value="1"/>
</dbReference>
<dbReference type="Proteomes" id="UP000679779">
    <property type="component" value="Unassembled WGS sequence"/>
</dbReference>
<dbReference type="RefSeq" id="WP_160037551.1">
    <property type="nucleotide sequence ID" value="NZ_BORQ01000001.1"/>
</dbReference>
<dbReference type="PANTHER" id="PTHR11908:SF132">
    <property type="entry name" value="ALDEHYDE OXIDASE 1-RELATED"/>
    <property type="match status" value="1"/>
</dbReference>
<accession>A0A919XFC6</accession>
<dbReference type="InterPro" id="IPR008274">
    <property type="entry name" value="AldOxase/xan_DH_MoCoBD1"/>
</dbReference>
<dbReference type="InterPro" id="IPR016208">
    <property type="entry name" value="Ald_Oxase/xanthine_DH-like"/>
</dbReference>
<reference evidence="4" key="1">
    <citation type="submission" date="2021-03" db="EMBL/GenBank/DDBJ databases">
        <title>Antimicrobial resistance genes in bacteria isolated from Japanese honey, and their potential for conferring macrolide and lincosamide resistance in the American foulbrood pathogen Paenibacillus larvae.</title>
        <authorList>
            <person name="Okamoto M."/>
            <person name="Kumagai M."/>
            <person name="Kanamori H."/>
            <person name="Takamatsu D."/>
        </authorList>
    </citation>
    <scope>NUCLEOTIDE SEQUENCE</scope>
    <source>
        <strain evidence="4">J2TS6</strain>
    </source>
</reference>
<dbReference type="Gene3D" id="3.30.365.10">
    <property type="entry name" value="Aldehyde oxidase/xanthine dehydrogenase, molybdopterin binding domain"/>
    <property type="match status" value="4"/>
</dbReference>
<gene>
    <name evidence="4" type="primary">xdhA1</name>
    <name evidence="4" type="ORF">J2TS6_09380</name>
</gene>
<dbReference type="GO" id="GO:0016491">
    <property type="term" value="F:oxidoreductase activity"/>
    <property type="evidence" value="ECO:0007669"/>
    <property type="project" value="UniProtKB-KW"/>
</dbReference>
<dbReference type="GO" id="GO:0005506">
    <property type="term" value="F:iron ion binding"/>
    <property type="evidence" value="ECO:0007669"/>
    <property type="project" value="InterPro"/>
</dbReference>
<name>A0A919XFC6_9BACL</name>
<dbReference type="InterPro" id="IPR000674">
    <property type="entry name" value="Ald_Oxase/Xan_DH_a/b"/>
</dbReference>
<dbReference type="EMBL" id="BORQ01000001">
    <property type="protein sequence ID" value="GIO29797.1"/>
    <property type="molecule type" value="Genomic_DNA"/>
</dbReference>
<protein>
    <submittedName>
        <fullName evidence="4">Xanthine dehydrogenase, molybdenum binding subunit</fullName>
    </submittedName>
</protein>
<sequence length="775" mass="83925">MSGSAVGKSVPRKESWQKATGTARYVDDIAKPGMLHAKLAVSPHAHAKIISIDSSQALSIPGVRAVVTGQHFPVLTGSPLEDRPPIAIDKVRYYGEPVALVVADSEYIAQMAALRIKAEYEPLPIVHSPSQAYQKDAPLIHERLATYHGDEEVYPEPGTNVANRTRIRKGNMVEGWKQCAHTVEVYVRLPQSDHAAMETRCSIAEIRPDGNVIIHSASQSPYIIRKQISHYFHVPLQKVQVHTPLVGGAYGGKAAVQLEFLAFLASRAVGGRPVKLVNARETDMVSSPVHIGLESRVRLGCTRDGKIAAAEILHLFDGGAYSDRGVIMSRAGATDCSGPYRIDNLHCDSLCMYTNHPYSTSFRGFGHLELTFAMERAMDALAEKAQMDPLEFRFHNAIGPGDTTPTQVLLNRSNVGDLPKCIAKLHDIIPWDQRSRVKSSSHLVKATGVSCFWKNSNTPADAGAGAVVIFNADGSVNVLCGAVEIGQGTRTALTQMLAERLKIDGRRIHIATDVRTESDPELWKTVASRSTFLVGNALMTAADDAIAQLKRTASFVLKCPADSLEAGGGRVYCKDNPADGIGIDAIAHGYKLPDGRIVGSQVIGRGSYTMRGITELDPETGRGNPGPEWTVGAQAVEVEFDTRDFTYRIVKAATVIDAGKVINPVFARGQLTGGMSMGLSLASRETFLFNDRGVVLDTQFRTYKLIRYGEQPSYFVDFVETPHLEAPYGLRGIGEHGVIGMPAALASALSAAAGVELNRLPLTPERIWRAVHDSV</sequence>
<evidence type="ECO:0000256" key="2">
    <source>
        <dbReference type="ARBA" id="ARBA00023002"/>
    </source>
</evidence>
<proteinExistence type="predicted"/>
<evidence type="ECO:0000313" key="5">
    <source>
        <dbReference type="Proteomes" id="UP000679779"/>
    </source>
</evidence>
<keyword evidence="5" id="KW-1185">Reference proteome</keyword>
<dbReference type="SMART" id="SM01008">
    <property type="entry name" value="Ald_Xan_dh_C"/>
    <property type="match status" value="1"/>
</dbReference>
<dbReference type="AlphaFoldDB" id="A0A919XFC6"/>
<dbReference type="Pfam" id="PF01315">
    <property type="entry name" value="Ald_Xan_dh_C"/>
    <property type="match status" value="1"/>
</dbReference>
<evidence type="ECO:0000259" key="3">
    <source>
        <dbReference type="SMART" id="SM01008"/>
    </source>
</evidence>
<evidence type="ECO:0000256" key="1">
    <source>
        <dbReference type="ARBA" id="ARBA00022505"/>
    </source>
</evidence>
<dbReference type="InterPro" id="IPR037165">
    <property type="entry name" value="AldOxase/xan_DH_Mopterin-bd_sf"/>
</dbReference>
<dbReference type="Gene3D" id="3.90.1170.50">
    <property type="entry name" value="Aldehyde oxidase/xanthine dehydrogenase, a/b hammerhead"/>
    <property type="match status" value="1"/>
</dbReference>
<dbReference type="InterPro" id="IPR036856">
    <property type="entry name" value="Ald_Oxase/Xan_DH_a/b_sf"/>
</dbReference>
<dbReference type="PANTHER" id="PTHR11908">
    <property type="entry name" value="XANTHINE DEHYDROGENASE"/>
    <property type="match status" value="1"/>
</dbReference>
<keyword evidence="2" id="KW-0560">Oxidoreductase</keyword>
<dbReference type="Pfam" id="PF02738">
    <property type="entry name" value="MoCoBD_1"/>
    <property type="match status" value="1"/>
</dbReference>
<keyword evidence="1" id="KW-0500">Molybdenum</keyword>
<dbReference type="InterPro" id="IPR046867">
    <property type="entry name" value="AldOxase/xan_DH_MoCoBD2"/>
</dbReference>
<organism evidence="4 5">
    <name type="scientific">Paenibacillus albilobatus</name>
    <dbReference type="NCBI Taxonomy" id="2716884"/>
    <lineage>
        <taxon>Bacteria</taxon>
        <taxon>Bacillati</taxon>
        <taxon>Bacillota</taxon>
        <taxon>Bacilli</taxon>
        <taxon>Bacillales</taxon>
        <taxon>Paenibacillaceae</taxon>
        <taxon>Paenibacillus</taxon>
    </lineage>
</organism>
<dbReference type="Pfam" id="PF20256">
    <property type="entry name" value="MoCoBD_2"/>
    <property type="match status" value="1"/>
</dbReference>
<feature type="domain" description="Aldehyde oxidase/xanthine dehydrogenase a/b hammerhead" evidence="3">
    <location>
        <begin position="20"/>
        <end position="124"/>
    </location>
</feature>